<proteinExistence type="predicted"/>
<dbReference type="AlphaFoldDB" id="A0A9P3GM53"/>
<evidence type="ECO:0000313" key="2">
    <source>
        <dbReference type="EMBL" id="GJE97536.1"/>
    </source>
</evidence>
<feature type="region of interest" description="Disordered" evidence="1">
    <location>
        <begin position="1"/>
        <end position="129"/>
    </location>
</feature>
<feature type="compositionally biased region" description="Acidic residues" evidence="1">
    <location>
        <begin position="301"/>
        <end position="321"/>
    </location>
</feature>
<protein>
    <submittedName>
        <fullName evidence="2">Uncharacterized protein</fullName>
    </submittedName>
</protein>
<gene>
    <name evidence="2" type="ORF">PsYK624_137570</name>
</gene>
<feature type="compositionally biased region" description="Basic and acidic residues" evidence="1">
    <location>
        <begin position="101"/>
        <end position="110"/>
    </location>
</feature>
<dbReference type="Proteomes" id="UP000703269">
    <property type="component" value="Unassembled WGS sequence"/>
</dbReference>
<reference evidence="2 3" key="1">
    <citation type="submission" date="2021-08" db="EMBL/GenBank/DDBJ databases">
        <title>Draft Genome Sequence of Phanerochaete sordida strain YK-624.</title>
        <authorList>
            <person name="Mori T."/>
            <person name="Dohra H."/>
            <person name="Suzuki T."/>
            <person name="Kawagishi H."/>
            <person name="Hirai H."/>
        </authorList>
    </citation>
    <scope>NUCLEOTIDE SEQUENCE [LARGE SCALE GENOMIC DNA]</scope>
    <source>
        <strain evidence="2 3">YK-624</strain>
    </source>
</reference>
<accession>A0A9P3GM53</accession>
<organism evidence="2 3">
    <name type="scientific">Phanerochaete sordida</name>
    <dbReference type="NCBI Taxonomy" id="48140"/>
    <lineage>
        <taxon>Eukaryota</taxon>
        <taxon>Fungi</taxon>
        <taxon>Dikarya</taxon>
        <taxon>Basidiomycota</taxon>
        <taxon>Agaricomycotina</taxon>
        <taxon>Agaricomycetes</taxon>
        <taxon>Polyporales</taxon>
        <taxon>Phanerochaetaceae</taxon>
        <taxon>Phanerochaete</taxon>
    </lineage>
</organism>
<evidence type="ECO:0000256" key="1">
    <source>
        <dbReference type="SAM" id="MobiDB-lite"/>
    </source>
</evidence>
<sequence length="321" mass="34676">MHSTIDSASADIREYQVEDPGSAKTPRADVRSTSRVLSQVDMPQNVRAAVAHENEPKGGRSYPSPADEASAFHMGETEARPRKKARRGKRKLAPDMPLILEAEKRRKLDPAEGPSTASPSTDSAGPPRSMQLRCKRCSTKGLLCVASTPGMPCAACSTTTFPEKCTLAPSAPCTRCSSRGAAELCIWTPGEPCTVCVVERGSCSYPIPACAACVASAGRGEDDAEPGTCTTTRWDAPCHACAERGEKCSVQALWDALLVRTGAVDVKPFKKPARVQREKEYFMKKREQKRDAREVERFLAIEDEGEDGGADGIEQDGEDRD</sequence>
<keyword evidence="3" id="KW-1185">Reference proteome</keyword>
<feature type="region of interest" description="Disordered" evidence="1">
    <location>
        <begin position="299"/>
        <end position="321"/>
    </location>
</feature>
<name>A0A9P3GM53_9APHY</name>
<comment type="caution">
    <text evidence="2">The sequence shown here is derived from an EMBL/GenBank/DDBJ whole genome shotgun (WGS) entry which is preliminary data.</text>
</comment>
<feature type="compositionally biased region" description="Basic residues" evidence="1">
    <location>
        <begin position="81"/>
        <end position="91"/>
    </location>
</feature>
<dbReference type="EMBL" id="BPQB01000073">
    <property type="protein sequence ID" value="GJE97536.1"/>
    <property type="molecule type" value="Genomic_DNA"/>
</dbReference>
<evidence type="ECO:0000313" key="3">
    <source>
        <dbReference type="Proteomes" id="UP000703269"/>
    </source>
</evidence>